<dbReference type="AlphaFoldDB" id="A0A3R7CV95"/>
<reference evidence="1 2" key="2">
    <citation type="journal article" date="2021" name="Genomics">
        <title>High-quality reference genome for Clonorchis sinensis.</title>
        <authorList>
            <person name="Young N.D."/>
            <person name="Stroehlein A.J."/>
            <person name="Kinkar L."/>
            <person name="Wang T."/>
            <person name="Sohn W.M."/>
            <person name="Chang B.C.H."/>
            <person name="Kaur P."/>
            <person name="Weisz D."/>
            <person name="Dudchenko O."/>
            <person name="Aiden E.L."/>
            <person name="Korhonen P.K."/>
            <person name="Gasser R.B."/>
        </authorList>
    </citation>
    <scope>NUCLEOTIDE SEQUENCE [LARGE SCALE GENOMIC DNA]</scope>
    <source>
        <strain evidence="1">Cs-k2</strain>
    </source>
</reference>
<evidence type="ECO:0000313" key="1">
    <source>
        <dbReference type="EMBL" id="KAG5444596.1"/>
    </source>
</evidence>
<evidence type="ECO:0000313" key="2">
    <source>
        <dbReference type="Proteomes" id="UP000286415"/>
    </source>
</evidence>
<dbReference type="EMBL" id="NIRI02000056">
    <property type="protein sequence ID" value="KAG5444596.1"/>
    <property type="molecule type" value="Genomic_DNA"/>
</dbReference>
<reference evidence="1 2" key="1">
    <citation type="journal article" date="2018" name="Biotechnol. Adv.">
        <title>Improved genomic resources and new bioinformatic workflow for the carcinogenic parasite Clonorchis sinensis: Biotechnological implications.</title>
        <authorList>
            <person name="Wang D."/>
            <person name="Korhonen P.K."/>
            <person name="Gasser R.B."/>
            <person name="Young N.D."/>
        </authorList>
    </citation>
    <scope>NUCLEOTIDE SEQUENCE [LARGE SCALE GENOMIC DNA]</scope>
    <source>
        <strain evidence="1">Cs-k2</strain>
    </source>
</reference>
<gene>
    <name evidence="1" type="ORF">CSKR_100700</name>
</gene>
<sequence length="137" mass="15220">MLGVRWPKCLEREFTDRKVRVSNPTSASRLSLYRLWKPGSILALVSSSGGMTVTHRKGATAERFFLKLCLITKSIGLETAQWLRRQLTDQKVYGSNPTSASRLLLSRFGKLGSRPAPVLPSVCMTARQQKGAAAERK</sequence>
<name>A0A3R7CV95_CLOSI</name>
<dbReference type="Proteomes" id="UP000286415">
    <property type="component" value="Unassembled WGS sequence"/>
</dbReference>
<comment type="caution">
    <text evidence="1">The sequence shown here is derived from an EMBL/GenBank/DDBJ whole genome shotgun (WGS) entry which is preliminary data.</text>
</comment>
<organism evidence="1 2">
    <name type="scientific">Clonorchis sinensis</name>
    <name type="common">Chinese liver fluke</name>
    <dbReference type="NCBI Taxonomy" id="79923"/>
    <lineage>
        <taxon>Eukaryota</taxon>
        <taxon>Metazoa</taxon>
        <taxon>Spiralia</taxon>
        <taxon>Lophotrochozoa</taxon>
        <taxon>Platyhelminthes</taxon>
        <taxon>Trematoda</taxon>
        <taxon>Digenea</taxon>
        <taxon>Opisthorchiida</taxon>
        <taxon>Opisthorchiata</taxon>
        <taxon>Opisthorchiidae</taxon>
        <taxon>Clonorchis</taxon>
    </lineage>
</organism>
<protein>
    <submittedName>
        <fullName evidence="1">Uncharacterized protein</fullName>
    </submittedName>
</protein>
<dbReference type="InParanoid" id="A0A3R7CV95"/>
<keyword evidence="2" id="KW-1185">Reference proteome</keyword>
<proteinExistence type="predicted"/>
<accession>A0A3R7CV95</accession>